<accession>S7RZI5</accession>
<dbReference type="eggNOG" id="ENOG502QWC3">
    <property type="taxonomic scope" value="Eukaryota"/>
</dbReference>
<dbReference type="EMBL" id="KB469296">
    <property type="protein sequence ID" value="EPQ60425.1"/>
    <property type="molecule type" value="Genomic_DNA"/>
</dbReference>
<dbReference type="RefSeq" id="XP_007860120.1">
    <property type="nucleotide sequence ID" value="XM_007861929.2"/>
</dbReference>
<evidence type="ECO:0000313" key="2">
    <source>
        <dbReference type="EMBL" id="EPQ60425.1"/>
    </source>
</evidence>
<evidence type="ECO:0008006" key="4">
    <source>
        <dbReference type="Google" id="ProtNLM"/>
    </source>
</evidence>
<feature type="compositionally biased region" description="Basic and acidic residues" evidence="1">
    <location>
        <begin position="398"/>
        <end position="410"/>
    </location>
</feature>
<protein>
    <recommendedName>
        <fullName evidence="4">CoA-dependent acyltransferase</fullName>
    </recommendedName>
</protein>
<feature type="non-terminal residue" evidence="2">
    <location>
        <position position="504"/>
    </location>
</feature>
<evidence type="ECO:0000313" key="3">
    <source>
        <dbReference type="Proteomes" id="UP000030669"/>
    </source>
</evidence>
<dbReference type="OrthoDB" id="3355480at2759"/>
<dbReference type="AlphaFoldDB" id="S7RZI5"/>
<dbReference type="OMA" id="HEGINDM"/>
<dbReference type="Proteomes" id="UP000030669">
    <property type="component" value="Unassembled WGS sequence"/>
</dbReference>
<feature type="non-terminal residue" evidence="2">
    <location>
        <position position="1"/>
    </location>
</feature>
<dbReference type="KEGG" id="gtr:GLOTRDRAFT_15015"/>
<dbReference type="Gene3D" id="3.30.559.10">
    <property type="entry name" value="Chloramphenicol acetyltransferase-like domain"/>
    <property type="match status" value="1"/>
</dbReference>
<reference evidence="2 3" key="1">
    <citation type="journal article" date="2012" name="Science">
        <title>The Paleozoic origin of enzymatic lignin decomposition reconstructed from 31 fungal genomes.</title>
        <authorList>
            <person name="Floudas D."/>
            <person name="Binder M."/>
            <person name="Riley R."/>
            <person name="Barry K."/>
            <person name="Blanchette R.A."/>
            <person name="Henrissat B."/>
            <person name="Martinez A.T."/>
            <person name="Otillar R."/>
            <person name="Spatafora J.W."/>
            <person name="Yadav J.S."/>
            <person name="Aerts A."/>
            <person name="Benoit I."/>
            <person name="Boyd A."/>
            <person name="Carlson A."/>
            <person name="Copeland A."/>
            <person name="Coutinho P.M."/>
            <person name="de Vries R.P."/>
            <person name="Ferreira P."/>
            <person name="Findley K."/>
            <person name="Foster B."/>
            <person name="Gaskell J."/>
            <person name="Glotzer D."/>
            <person name="Gorecki P."/>
            <person name="Heitman J."/>
            <person name="Hesse C."/>
            <person name="Hori C."/>
            <person name="Igarashi K."/>
            <person name="Jurgens J.A."/>
            <person name="Kallen N."/>
            <person name="Kersten P."/>
            <person name="Kohler A."/>
            <person name="Kuees U."/>
            <person name="Kumar T.K.A."/>
            <person name="Kuo A."/>
            <person name="LaButti K."/>
            <person name="Larrondo L.F."/>
            <person name="Lindquist E."/>
            <person name="Ling A."/>
            <person name="Lombard V."/>
            <person name="Lucas S."/>
            <person name="Lundell T."/>
            <person name="Martin R."/>
            <person name="McLaughlin D.J."/>
            <person name="Morgenstern I."/>
            <person name="Morin E."/>
            <person name="Murat C."/>
            <person name="Nagy L.G."/>
            <person name="Nolan M."/>
            <person name="Ohm R.A."/>
            <person name="Patyshakuliyeva A."/>
            <person name="Rokas A."/>
            <person name="Ruiz-Duenas F.J."/>
            <person name="Sabat G."/>
            <person name="Salamov A."/>
            <person name="Samejima M."/>
            <person name="Schmutz J."/>
            <person name="Slot J.C."/>
            <person name="St John F."/>
            <person name="Stenlid J."/>
            <person name="Sun H."/>
            <person name="Sun S."/>
            <person name="Syed K."/>
            <person name="Tsang A."/>
            <person name="Wiebenga A."/>
            <person name="Young D."/>
            <person name="Pisabarro A."/>
            <person name="Eastwood D.C."/>
            <person name="Martin F."/>
            <person name="Cullen D."/>
            <person name="Grigoriev I.V."/>
            <person name="Hibbett D.S."/>
        </authorList>
    </citation>
    <scope>NUCLEOTIDE SEQUENCE [LARGE SCALE GENOMIC DNA]</scope>
    <source>
        <strain evidence="2 3">ATCC 11539</strain>
    </source>
</reference>
<keyword evidence="3" id="KW-1185">Reference proteome</keyword>
<organism evidence="2 3">
    <name type="scientific">Gloeophyllum trabeum (strain ATCC 11539 / FP-39264 / Madison 617)</name>
    <name type="common">Brown rot fungus</name>
    <dbReference type="NCBI Taxonomy" id="670483"/>
    <lineage>
        <taxon>Eukaryota</taxon>
        <taxon>Fungi</taxon>
        <taxon>Dikarya</taxon>
        <taxon>Basidiomycota</taxon>
        <taxon>Agaricomycotina</taxon>
        <taxon>Agaricomycetes</taxon>
        <taxon>Gloeophyllales</taxon>
        <taxon>Gloeophyllaceae</taxon>
        <taxon>Gloeophyllum</taxon>
    </lineage>
</organism>
<proteinExistence type="predicted"/>
<dbReference type="SUPFAM" id="SSF52777">
    <property type="entry name" value="CoA-dependent acyltransferases"/>
    <property type="match status" value="1"/>
</dbReference>
<evidence type="ECO:0000256" key="1">
    <source>
        <dbReference type="SAM" id="MobiDB-lite"/>
    </source>
</evidence>
<dbReference type="GeneID" id="19304880"/>
<feature type="region of interest" description="Disordered" evidence="1">
    <location>
        <begin position="398"/>
        <end position="419"/>
    </location>
</feature>
<sequence length="504" mass="57000">RKLGDSELAFYFPSRRSGVNDMYVALGFRAVERVMRRSRLRVAWAILRLRHPLLASAVEMLSYDDVRFTYTAPKSPDEALMDASSNIEYCTRSKDELIERYVNGPRTLSDSRLSCLIISQPGVGATSLPTPPLTPTCSSNPSKTDLSAEEMYDYELLLGATHFIGDGMSVIDLCKSLFDILGSEKTTCQLEGVLRDEWHARFCESRHLDVLPVCVEDRLPSASSKFHRVAAKVDYLNNQRKDVGGQVFPRRLSKKRRIASRCVPFDEEKTKQMMAKCKAQGVSVSFVMFALCNMAWARTRPDNRHLPMMVYSAMSLRPYLKPAQADVSDLFLAVGYFNVILPCFIPANCDQSRLFWHRARTARDQCVRTVKHPMRSSRSRELARKRADLARAWAIAEDTRHDPSSDRRDPPAVPSAQPDAPRALLGISLLGNLNSFKDHAKAPLFDLRMLTPGVRQRSGGMLLFSHTFADKLWITMNWDKLGYDPEVVDTFWKGVLSGIDDFLC</sequence>
<name>S7RZI5_GLOTA</name>
<gene>
    <name evidence="2" type="ORF">GLOTRDRAFT_15015</name>
</gene>
<dbReference type="InterPro" id="IPR023213">
    <property type="entry name" value="CAT-like_dom_sf"/>
</dbReference>
<dbReference type="HOGENOM" id="CLU_016660_0_0_1"/>